<evidence type="ECO:0000259" key="7">
    <source>
        <dbReference type="SMART" id="SM00079"/>
    </source>
</evidence>
<dbReference type="SMART" id="SM00062">
    <property type="entry name" value="PBPb"/>
    <property type="match status" value="1"/>
</dbReference>
<protein>
    <submittedName>
        <fullName evidence="8">ABC transporter, substrate-binding protein, family 3</fullName>
    </submittedName>
</protein>
<dbReference type="GO" id="GO:0030313">
    <property type="term" value="C:cell envelope"/>
    <property type="evidence" value="ECO:0007669"/>
    <property type="project" value="UniProtKB-SubCell"/>
</dbReference>
<feature type="domain" description="Solute-binding protein family 3/N-terminal" evidence="6">
    <location>
        <begin position="39"/>
        <end position="257"/>
    </location>
</feature>
<evidence type="ECO:0000256" key="4">
    <source>
        <dbReference type="RuleBase" id="RU003744"/>
    </source>
</evidence>
<gene>
    <name evidence="8" type="ORF">HMPREF1250_0324</name>
</gene>
<dbReference type="AlphaFoldDB" id="U7UM58"/>
<sequence length="263" mass="28256">MKKKYVSMLVASLAAVTLLAGCGTSDTNKSTDAAKDTKTIIVGTEPTFPPFEFTENEKDIGFDIDLTQAICDKIGYKMEVKNLGFDALIPALRSGQIDLIAAGMDATDERKKQVDFTDVYFHGGYSVVVRNDNTDITGFDSLAGKTVGAQVASKAGDHAAEHGATLKQFDTNSQGWMELEAGTCDAVSIDSAVAMYYLNQGGSAKLKIVGEPIKGRGVAMAVSKDKPELRDKVNKALQELKKDGTYAKLYQKWFGTAPSADDQ</sequence>
<dbReference type="InterPro" id="IPR018313">
    <property type="entry name" value="SBP_3_CS"/>
</dbReference>
<proteinExistence type="inferred from homology"/>
<comment type="caution">
    <text evidence="8">The sequence shown here is derived from an EMBL/GenBank/DDBJ whole genome shotgun (WGS) entry which is preliminary data.</text>
</comment>
<dbReference type="SMART" id="SM00079">
    <property type="entry name" value="PBPe"/>
    <property type="match status" value="1"/>
</dbReference>
<dbReference type="InterPro" id="IPR001320">
    <property type="entry name" value="Iontro_rcpt_C"/>
</dbReference>
<dbReference type="PANTHER" id="PTHR35936:SF38">
    <property type="entry name" value="GLUTAMINE-BINDING PERIPLASMIC PROTEIN"/>
    <property type="match status" value="1"/>
</dbReference>
<dbReference type="Proteomes" id="UP000017090">
    <property type="component" value="Unassembled WGS sequence"/>
</dbReference>
<evidence type="ECO:0000259" key="6">
    <source>
        <dbReference type="SMART" id="SM00062"/>
    </source>
</evidence>
<dbReference type="Pfam" id="PF00497">
    <property type="entry name" value="SBP_bac_3"/>
    <property type="match status" value="1"/>
</dbReference>
<dbReference type="CDD" id="cd13624">
    <property type="entry name" value="PBP2_Arg_Lys_His"/>
    <property type="match status" value="1"/>
</dbReference>
<evidence type="ECO:0000256" key="1">
    <source>
        <dbReference type="ARBA" id="ARBA00004196"/>
    </source>
</evidence>
<dbReference type="SUPFAM" id="SSF53850">
    <property type="entry name" value="Periplasmic binding protein-like II"/>
    <property type="match status" value="1"/>
</dbReference>
<dbReference type="RefSeq" id="WP_023053737.1">
    <property type="nucleotide sequence ID" value="NZ_AWXA01000035.1"/>
</dbReference>
<keyword evidence="9" id="KW-1185">Reference proteome</keyword>
<organism evidence="8 9">
    <name type="scientific">Megasphaera vaginalis</name>
    <name type="common">ex Srinivasan et al. 2021</name>
    <dbReference type="NCBI Taxonomy" id="1111454"/>
    <lineage>
        <taxon>Bacteria</taxon>
        <taxon>Bacillati</taxon>
        <taxon>Bacillota</taxon>
        <taxon>Negativicutes</taxon>
        <taxon>Veillonellales</taxon>
        <taxon>Veillonellaceae</taxon>
        <taxon>Megasphaera</taxon>
    </lineage>
</organism>
<dbReference type="GO" id="GO:0016020">
    <property type="term" value="C:membrane"/>
    <property type="evidence" value="ECO:0007669"/>
    <property type="project" value="InterPro"/>
</dbReference>
<dbReference type="PATRIC" id="fig|1111454.3.peg.1235"/>
<evidence type="ECO:0000256" key="5">
    <source>
        <dbReference type="SAM" id="SignalP"/>
    </source>
</evidence>
<evidence type="ECO:0000256" key="2">
    <source>
        <dbReference type="ARBA" id="ARBA00010333"/>
    </source>
</evidence>
<feature type="chain" id="PRO_5038455837" evidence="5">
    <location>
        <begin position="21"/>
        <end position="263"/>
    </location>
</feature>
<keyword evidence="3 5" id="KW-0732">Signal</keyword>
<accession>U7UM58</accession>
<evidence type="ECO:0000313" key="9">
    <source>
        <dbReference type="Proteomes" id="UP000017090"/>
    </source>
</evidence>
<name>U7UM58_9FIRM</name>
<dbReference type="EMBL" id="AWXA01000035">
    <property type="protein sequence ID" value="ERT59573.1"/>
    <property type="molecule type" value="Genomic_DNA"/>
</dbReference>
<dbReference type="eggNOG" id="COG0834">
    <property type="taxonomic scope" value="Bacteria"/>
</dbReference>
<evidence type="ECO:0000256" key="3">
    <source>
        <dbReference type="ARBA" id="ARBA00022729"/>
    </source>
</evidence>
<feature type="signal peptide" evidence="5">
    <location>
        <begin position="1"/>
        <end position="20"/>
    </location>
</feature>
<comment type="similarity">
    <text evidence="2 4">Belongs to the bacterial solute-binding protein 3 family.</text>
</comment>
<dbReference type="GO" id="GO:0015276">
    <property type="term" value="F:ligand-gated monoatomic ion channel activity"/>
    <property type="evidence" value="ECO:0007669"/>
    <property type="project" value="InterPro"/>
</dbReference>
<dbReference type="PANTHER" id="PTHR35936">
    <property type="entry name" value="MEMBRANE-BOUND LYTIC MUREIN TRANSGLYCOSYLASE F"/>
    <property type="match status" value="1"/>
</dbReference>
<dbReference type="InterPro" id="IPR001638">
    <property type="entry name" value="Solute-binding_3/MltF_N"/>
</dbReference>
<dbReference type="PROSITE" id="PS01039">
    <property type="entry name" value="SBP_BACTERIAL_3"/>
    <property type="match status" value="1"/>
</dbReference>
<reference evidence="8 9" key="1">
    <citation type="submission" date="2013-09" db="EMBL/GenBank/DDBJ databases">
        <authorList>
            <person name="Durkin A.S."/>
            <person name="Haft D.R."/>
            <person name="McCorrison J."/>
            <person name="Torralba M."/>
            <person name="Gillis M."/>
            <person name="Haft D.H."/>
            <person name="Methe B."/>
            <person name="Sutton G."/>
            <person name="Nelson K.E."/>
        </authorList>
    </citation>
    <scope>NUCLEOTIDE SEQUENCE [LARGE SCALE GENOMIC DNA]</scope>
    <source>
        <strain evidence="8 9">BV3C16-1</strain>
    </source>
</reference>
<dbReference type="STRING" id="1111454.HMPREF1250_0324"/>
<comment type="subcellular location">
    <subcellularLocation>
        <location evidence="1">Cell envelope</location>
    </subcellularLocation>
</comment>
<dbReference type="Gene3D" id="3.40.190.10">
    <property type="entry name" value="Periplasmic binding protein-like II"/>
    <property type="match status" value="2"/>
</dbReference>
<evidence type="ECO:0000313" key="8">
    <source>
        <dbReference type="EMBL" id="ERT59573.1"/>
    </source>
</evidence>
<dbReference type="OrthoDB" id="9774451at2"/>
<feature type="domain" description="Ionotropic glutamate receptor C-terminal" evidence="7">
    <location>
        <begin position="39"/>
        <end position="256"/>
    </location>
</feature>
<dbReference type="PROSITE" id="PS51257">
    <property type="entry name" value="PROKAR_LIPOPROTEIN"/>
    <property type="match status" value="1"/>
</dbReference>